<dbReference type="EMBL" id="ASGZ01000002">
    <property type="protein sequence ID" value="ESP90065.1"/>
    <property type="molecule type" value="Genomic_DNA"/>
</dbReference>
<evidence type="ECO:0000313" key="6">
    <source>
        <dbReference type="Proteomes" id="UP000017840"/>
    </source>
</evidence>
<gene>
    <name evidence="5" type="ORF">K933_00842</name>
</gene>
<dbReference type="Gene3D" id="3.40.50.720">
    <property type="entry name" value="NAD(P)-binding Rossmann-like Domain"/>
    <property type="match status" value="1"/>
</dbReference>
<dbReference type="Pfam" id="PF14833">
    <property type="entry name" value="NAD_binding_11"/>
    <property type="match status" value="1"/>
</dbReference>
<dbReference type="InterPro" id="IPR006115">
    <property type="entry name" value="6PGDH_NADP-bd"/>
</dbReference>
<dbReference type="STRING" id="1324957.K933_00842"/>
<dbReference type="Gene3D" id="1.10.1040.10">
    <property type="entry name" value="N-(1-d-carboxylethyl)-l-norvaline Dehydrogenase, domain 2"/>
    <property type="match status" value="1"/>
</dbReference>
<dbReference type="OrthoDB" id="23890at2157"/>
<dbReference type="Pfam" id="PF03446">
    <property type="entry name" value="NAD_binding_2"/>
    <property type="match status" value="1"/>
</dbReference>
<organism evidence="5 6">
    <name type="scientific">Candidatus Halobonum tyrrellensis G22</name>
    <dbReference type="NCBI Taxonomy" id="1324957"/>
    <lineage>
        <taxon>Archaea</taxon>
        <taxon>Methanobacteriati</taxon>
        <taxon>Methanobacteriota</taxon>
        <taxon>Stenosarchaea group</taxon>
        <taxon>Halobacteria</taxon>
        <taxon>Halobacteriales</taxon>
        <taxon>Haloferacaceae</taxon>
        <taxon>Candidatus Halobonum</taxon>
    </lineage>
</organism>
<evidence type="ECO:0000259" key="4">
    <source>
        <dbReference type="Pfam" id="PF14833"/>
    </source>
</evidence>
<dbReference type="PIRSF" id="PIRSF000103">
    <property type="entry name" value="HIBADH"/>
    <property type="match status" value="1"/>
</dbReference>
<evidence type="ECO:0000256" key="1">
    <source>
        <dbReference type="ARBA" id="ARBA00023002"/>
    </source>
</evidence>
<dbReference type="Proteomes" id="UP000017840">
    <property type="component" value="Unassembled WGS sequence"/>
</dbReference>
<sequence>MRPIGLVGVGYIGKLFVDRLLAAGYPLTVYDVDDRQTAYATERGATAAESPAEVAREVETLVLALPGSAEVEATMAGGGDGDGAIAAFDGGELVVDASTTRPATSVACEERCDAAGVDFVEAPITGGAPREGYHLMVGGTADRYERASDLLDALGDDHVRVGPVPRGTVFKLGLQMRYAGHRAVDAEVVEFVRDNDVDPSLFSEFLGFDVWERYLTGDFTQDIEGLGGLAIWDKDVGYAREFARERGTALPLAAVVHEAYKAAVRRADDDEGHAAALVRYWLALNDAADRYD</sequence>
<evidence type="ECO:0000313" key="5">
    <source>
        <dbReference type="EMBL" id="ESP90065.1"/>
    </source>
</evidence>
<dbReference type="PANTHER" id="PTHR22981:SF84">
    <property type="entry name" value="3-HYDROXYISOBUTYRATE DEHYDROGENASE"/>
    <property type="match status" value="1"/>
</dbReference>
<dbReference type="InterPro" id="IPR015815">
    <property type="entry name" value="HIBADH-related"/>
</dbReference>
<dbReference type="GO" id="GO:0050661">
    <property type="term" value="F:NADP binding"/>
    <property type="evidence" value="ECO:0007669"/>
    <property type="project" value="InterPro"/>
</dbReference>
<keyword evidence="6" id="KW-1185">Reference proteome</keyword>
<accession>V4HH46</accession>
<evidence type="ECO:0000259" key="3">
    <source>
        <dbReference type="Pfam" id="PF03446"/>
    </source>
</evidence>
<dbReference type="SUPFAM" id="SSF48179">
    <property type="entry name" value="6-phosphogluconate dehydrogenase C-terminal domain-like"/>
    <property type="match status" value="1"/>
</dbReference>
<keyword evidence="2" id="KW-0520">NAD</keyword>
<dbReference type="RefSeq" id="WP_023392769.1">
    <property type="nucleotide sequence ID" value="NZ_ASGZ01000002.1"/>
</dbReference>
<dbReference type="GO" id="GO:0006574">
    <property type="term" value="P:L-valine catabolic process"/>
    <property type="evidence" value="ECO:0007669"/>
    <property type="project" value="TreeGrafter"/>
</dbReference>
<protein>
    <submittedName>
        <fullName evidence="5">2-hydroxy-3-oxopropionate reductase</fullName>
    </submittedName>
</protein>
<comment type="caution">
    <text evidence="5">The sequence shown here is derived from an EMBL/GenBank/DDBJ whole genome shotgun (WGS) entry which is preliminary data.</text>
</comment>
<feature type="domain" description="3-hydroxyisobutyrate dehydrogenase-like NAD-binding" evidence="4">
    <location>
        <begin position="167"/>
        <end position="277"/>
    </location>
</feature>
<dbReference type="InterPro" id="IPR029154">
    <property type="entry name" value="HIBADH-like_NADP-bd"/>
</dbReference>
<feature type="domain" description="6-phosphogluconate dehydrogenase NADP-binding" evidence="3">
    <location>
        <begin position="4"/>
        <end position="159"/>
    </location>
</feature>
<dbReference type="InterPro" id="IPR013328">
    <property type="entry name" value="6PGD_dom2"/>
</dbReference>
<evidence type="ECO:0000256" key="2">
    <source>
        <dbReference type="ARBA" id="ARBA00023027"/>
    </source>
</evidence>
<dbReference type="GO" id="GO:0008442">
    <property type="term" value="F:3-hydroxyisobutyrate dehydrogenase activity"/>
    <property type="evidence" value="ECO:0007669"/>
    <property type="project" value="TreeGrafter"/>
</dbReference>
<reference evidence="5 6" key="1">
    <citation type="journal article" date="2013" name="Genome Announc.">
        <title>Draft Genome Sequence of 'Candidatus Halobonum tyrrellensis' Strain G22, Isolated from the Hypersaline Waters of Lake Tyrrell, Australia.</title>
        <authorList>
            <person name="Ugalde J.A."/>
            <person name="Narasingarao P."/>
            <person name="Kuo S."/>
            <person name="Podell S."/>
            <person name="Allen E.E."/>
        </authorList>
    </citation>
    <scope>NUCLEOTIDE SEQUENCE [LARGE SCALE GENOMIC DNA]</scope>
    <source>
        <strain evidence="5 6">G22</strain>
    </source>
</reference>
<dbReference type="GO" id="GO:0051287">
    <property type="term" value="F:NAD binding"/>
    <property type="evidence" value="ECO:0007669"/>
    <property type="project" value="InterPro"/>
</dbReference>
<dbReference type="PANTHER" id="PTHR22981">
    <property type="entry name" value="3-HYDROXYISOBUTYRATE DEHYDROGENASE-RELATED"/>
    <property type="match status" value="1"/>
</dbReference>
<dbReference type="SUPFAM" id="SSF51735">
    <property type="entry name" value="NAD(P)-binding Rossmann-fold domains"/>
    <property type="match status" value="1"/>
</dbReference>
<dbReference type="InterPro" id="IPR008927">
    <property type="entry name" value="6-PGluconate_DH-like_C_sf"/>
</dbReference>
<dbReference type="eggNOG" id="arCOG00247">
    <property type="taxonomic scope" value="Archaea"/>
</dbReference>
<keyword evidence="1" id="KW-0560">Oxidoreductase</keyword>
<proteinExistence type="predicted"/>
<dbReference type="InterPro" id="IPR036291">
    <property type="entry name" value="NAD(P)-bd_dom_sf"/>
</dbReference>
<name>V4HH46_9EURY</name>
<dbReference type="AlphaFoldDB" id="V4HH46"/>